<evidence type="ECO:0000256" key="1">
    <source>
        <dbReference type="SAM" id="Coils"/>
    </source>
</evidence>
<keyword evidence="1" id="KW-0175">Coiled coil</keyword>
<feature type="coiled-coil region" evidence="1">
    <location>
        <begin position="1197"/>
        <end position="1245"/>
    </location>
</feature>
<dbReference type="PANTHER" id="PTHR40240">
    <property type="entry name" value="PLEXUS, ISOFORM A"/>
    <property type="match status" value="1"/>
</dbReference>
<feature type="compositionally biased region" description="Low complexity" evidence="2">
    <location>
        <begin position="679"/>
        <end position="692"/>
    </location>
</feature>
<feature type="compositionally biased region" description="Low complexity" evidence="2">
    <location>
        <begin position="908"/>
        <end position="929"/>
    </location>
</feature>
<dbReference type="OrthoDB" id="8744624at2759"/>
<dbReference type="PANTHER" id="PTHR40240:SF1">
    <property type="entry name" value="PLEXUS, ISOFORM A"/>
    <property type="match status" value="1"/>
</dbReference>
<name>A0A8I6TDL9_CIMLE</name>
<dbReference type="GeneID" id="106662252"/>
<keyword evidence="4" id="KW-1185">Reference proteome</keyword>
<feature type="compositionally biased region" description="Basic and acidic residues" evidence="2">
    <location>
        <begin position="877"/>
        <end position="887"/>
    </location>
</feature>
<feature type="compositionally biased region" description="Low complexity" evidence="2">
    <location>
        <begin position="20"/>
        <end position="29"/>
    </location>
</feature>
<accession>A0A8I6TDL9</accession>
<dbReference type="AlphaFoldDB" id="A0A8I6TDL9"/>
<feature type="compositionally biased region" description="Polar residues" evidence="2">
    <location>
        <begin position="723"/>
        <end position="745"/>
    </location>
</feature>
<sequence>MFERNIMTDNRGYNPETSNHIQQHSQHQHQQQVPTLLQQHFPVCFVCGSTGHSEEYQLKSTPGSRTLIAGVELEEPFFPFLEGHSPPAGYRRSSHRETTFRACYLCYSLLTQQWEKYQKENTPHSRRIYWLKRVDNGPYTGAEVGSQDYPSPDIMGHMFRDSGISSLEESTPNSFDPRQSPSISAANGGSSNPDLSMPNKNSKTQVCYVCGEEYSRGSLAHIGAKPLSNQPYFPSLMLHSRPPRSRPMDSTGRVLACAPCQQHLLHQWNAYQASNVAHNDRHYTLRKRSSPAQETFVCYTCGLEYPSSSSRTMHTQPNSNGAIYYPFIAGLGTPLKARPITPQGSVEVCSICYKSIPQKHQGYPSPQQDKKKSDIRFKPYEMKPAPKSEDYPSSSTYLCPSCMLLVPRNETDWVPTAPEGINSHAMHFPCLRPLLSTADCVDSTGRVLICNKCLGRLATQWDLMEAERVPLEARKYELPRNVSNGSPVLHQGSSIYCFLCGLHSDLTLARVIYSRPQGRNAPYFPALLRHQSQSNTEQLREDGSALVCTFCYHTVLAQWRRSPNISPETKQYNWHDYICYVCGITTYRRRVRALPVKDFPFLRYHRQPERSLLLENGDLAVVCLDCYETLRSQSLEYERWGLPPDKRQYNWIPQPPPPEDSPDVLVARLPSGHRHGNASVSSSIPPSRSTSVQPKKAIPNQVKPPDKRVPQVSKQLEGPSPKGKSSQRSAQAQLPSTPTPHPQQGRSFAAFLRNLASKQSSEIEERTSPKRAPPQLLRPQSPPNNKLHEKDTAPRSGFQPYRPQDSRMPHLSIPIEYPYQHLYPQHVYRLEEQLYLERCGLGVYPPYHAPASLYPLMPSPLLLPPASLHERIKIEEEHRLREQERREKSKRSPRASPSHSTDSRKALQQPQVQPQHQQQQQPQQQQQQQQPPPPRFVRPFEDYPGPQRRLSPPPQITKVEERTYDVAVSIVDQYLQIWPARTSSPVVSWLDEQKARGEQTTPSPSSPDGPTLDGEKQPLVDVEPLILSGPPAPLETAEDKLTSLRSFGLVTAREKSDVELGKLLRMRVLPEMIVEPSEAEEARPESPVDLPIPRPMAEDLGDIRHKVDFLNNLGLAFFEKERAQEREIIWAEVLSERRRKGRINPLLVYFESCQDSFDKPLEDTEIVKWQGIEAIIESYANYDIEREREREILKKQLESNECFYSKLREEAKQLESRRMSLKQLSEKLSSERADIEGKIENLRNLAMKLES</sequence>
<dbReference type="RefSeq" id="XP_014241669.1">
    <property type="nucleotide sequence ID" value="XM_014386183.2"/>
</dbReference>
<feature type="region of interest" description="Disordered" evidence="2">
    <location>
        <begin position="758"/>
        <end position="807"/>
    </location>
</feature>
<evidence type="ECO:0000313" key="3">
    <source>
        <dbReference type="EnsemblMetazoa" id="XP_014241669.1"/>
    </source>
</evidence>
<feature type="region of interest" description="Disordered" evidence="2">
    <location>
        <begin position="1"/>
        <end position="29"/>
    </location>
</feature>
<protein>
    <recommendedName>
        <fullName evidence="5">Genetic suppressor element-like domain-containing protein</fullName>
    </recommendedName>
</protein>
<feature type="region of interest" description="Disordered" evidence="2">
    <location>
        <begin position="877"/>
        <end position="958"/>
    </location>
</feature>
<feature type="region of interest" description="Disordered" evidence="2">
    <location>
        <begin position="648"/>
        <end position="745"/>
    </location>
</feature>
<evidence type="ECO:0000256" key="2">
    <source>
        <dbReference type="SAM" id="MobiDB-lite"/>
    </source>
</evidence>
<proteinExistence type="predicted"/>
<reference evidence="3" key="1">
    <citation type="submission" date="2022-01" db="UniProtKB">
        <authorList>
            <consortium name="EnsemblMetazoa"/>
        </authorList>
    </citation>
    <scope>IDENTIFICATION</scope>
</reference>
<dbReference type="EnsemblMetazoa" id="XM_014386183.2">
    <property type="protein sequence ID" value="XP_014241669.1"/>
    <property type="gene ID" value="LOC106662252"/>
</dbReference>
<evidence type="ECO:0000313" key="4">
    <source>
        <dbReference type="Proteomes" id="UP000494040"/>
    </source>
</evidence>
<feature type="region of interest" description="Disordered" evidence="2">
    <location>
        <begin position="991"/>
        <end position="1016"/>
    </location>
</feature>
<dbReference type="Proteomes" id="UP000494040">
    <property type="component" value="Unassembled WGS sequence"/>
</dbReference>
<evidence type="ECO:0008006" key="5">
    <source>
        <dbReference type="Google" id="ProtNLM"/>
    </source>
</evidence>
<feature type="region of interest" description="Disordered" evidence="2">
    <location>
        <begin position="165"/>
        <end position="199"/>
    </location>
</feature>
<organism evidence="3 4">
    <name type="scientific">Cimex lectularius</name>
    <name type="common">Bed bug</name>
    <name type="synonym">Acanthia lectularia</name>
    <dbReference type="NCBI Taxonomy" id="79782"/>
    <lineage>
        <taxon>Eukaryota</taxon>
        <taxon>Metazoa</taxon>
        <taxon>Ecdysozoa</taxon>
        <taxon>Arthropoda</taxon>
        <taxon>Hexapoda</taxon>
        <taxon>Insecta</taxon>
        <taxon>Pterygota</taxon>
        <taxon>Neoptera</taxon>
        <taxon>Paraneoptera</taxon>
        <taxon>Hemiptera</taxon>
        <taxon>Heteroptera</taxon>
        <taxon>Panheteroptera</taxon>
        <taxon>Cimicomorpha</taxon>
        <taxon>Cimicidae</taxon>
        <taxon>Cimex</taxon>
    </lineage>
</organism>